<feature type="transmembrane region" description="Helical" evidence="6">
    <location>
        <begin position="38"/>
        <end position="61"/>
    </location>
</feature>
<dbReference type="AlphaFoldDB" id="A0A562IVV4"/>
<dbReference type="PRINTS" id="PR00260">
    <property type="entry name" value="CHEMTRNSDUCR"/>
</dbReference>
<protein>
    <submittedName>
        <fullName evidence="9">Methyl-accepting chemotaxis protein</fullName>
    </submittedName>
</protein>
<keyword evidence="1 6" id="KW-0812">Transmembrane</keyword>
<dbReference type="Proteomes" id="UP000321490">
    <property type="component" value="Unassembled WGS sequence"/>
</dbReference>
<dbReference type="SMART" id="SM00283">
    <property type="entry name" value="MA"/>
    <property type="match status" value="1"/>
</dbReference>
<organism evidence="9 10">
    <name type="scientific">Modestobacter roseus</name>
    <dbReference type="NCBI Taxonomy" id="1181884"/>
    <lineage>
        <taxon>Bacteria</taxon>
        <taxon>Bacillati</taxon>
        <taxon>Actinomycetota</taxon>
        <taxon>Actinomycetes</taxon>
        <taxon>Geodermatophilales</taxon>
        <taxon>Geodermatophilaceae</taxon>
        <taxon>Modestobacter</taxon>
    </lineage>
</organism>
<evidence type="ECO:0000313" key="9">
    <source>
        <dbReference type="EMBL" id="TWH75088.1"/>
    </source>
</evidence>
<keyword evidence="2 6" id="KW-1133">Transmembrane helix</keyword>
<reference evidence="9 10" key="1">
    <citation type="submission" date="2019-07" db="EMBL/GenBank/DDBJ databases">
        <title>R&amp;d 2014.</title>
        <authorList>
            <person name="Klenk H.-P."/>
        </authorList>
    </citation>
    <scope>NUCLEOTIDE SEQUENCE [LARGE SCALE GENOMIC DNA]</scope>
    <source>
        <strain evidence="9 10">DSM 45764</strain>
    </source>
</reference>
<dbReference type="PANTHER" id="PTHR32089:SF112">
    <property type="entry name" value="LYSOZYME-LIKE PROTEIN-RELATED"/>
    <property type="match status" value="1"/>
</dbReference>
<feature type="domain" description="HAMP" evidence="8">
    <location>
        <begin position="235"/>
        <end position="287"/>
    </location>
</feature>
<dbReference type="PROSITE" id="PS50111">
    <property type="entry name" value="CHEMOTAXIS_TRANSDUC_2"/>
    <property type="match status" value="1"/>
</dbReference>
<evidence type="ECO:0000259" key="7">
    <source>
        <dbReference type="PROSITE" id="PS50111"/>
    </source>
</evidence>
<evidence type="ECO:0000256" key="5">
    <source>
        <dbReference type="PROSITE-ProRule" id="PRU00284"/>
    </source>
</evidence>
<dbReference type="GO" id="GO:0016020">
    <property type="term" value="C:membrane"/>
    <property type="evidence" value="ECO:0007669"/>
    <property type="project" value="InterPro"/>
</dbReference>
<keyword evidence="6" id="KW-0472">Membrane</keyword>
<dbReference type="SUPFAM" id="SSF58104">
    <property type="entry name" value="Methyl-accepting chemotaxis protein (MCP) signaling domain"/>
    <property type="match status" value="1"/>
</dbReference>
<comment type="similarity">
    <text evidence="4">Belongs to the methyl-accepting chemotaxis (MCP) protein family.</text>
</comment>
<keyword evidence="3 5" id="KW-0807">Transducer</keyword>
<proteinExistence type="inferred from homology"/>
<evidence type="ECO:0000313" key="10">
    <source>
        <dbReference type="Proteomes" id="UP000321490"/>
    </source>
</evidence>
<evidence type="ECO:0000256" key="2">
    <source>
        <dbReference type="ARBA" id="ARBA00022989"/>
    </source>
</evidence>
<evidence type="ECO:0000256" key="1">
    <source>
        <dbReference type="ARBA" id="ARBA00022692"/>
    </source>
</evidence>
<dbReference type="PANTHER" id="PTHR32089">
    <property type="entry name" value="METHYL-ACCEPTING CHEMOTAXIS PROTEIN MCPB"/>
    <property type="match status" value="1"/>
</dbReference>
<evidence type="ECO:0000259" key="8">
    <source>
        <dbReference type="PROSITE" id="PS50885"/>
    </source>
</evidence>
<dbReference type="GO" id="GO:0006935">
    <property type="term" value="P:chemotaxis"/>
    <property type="evidence" value="ECO:0007669"/>
    <property type="project" value="InterPro"/>
</dbReference>
<dbReference type="Pfam" id="PF12729">
    <property type="entry name" value="4HB_MCP_1"/>
    <property type="match status" value="1"/>
</dbReference>
<feature type="domain" description="Methyl-accepting transducer" evidence="7">
    <location>
        <begin position="292"/>
        <end position="535"/>
    </location>
</feature>
<dbReference type="Gene3D" id="1.10.287.950">
    <property type="entry name" value="Methyl-accepting chemotaxis protein"/>
    <property type="match status" value="1"/>
</dbReference>
<keyword evidence="10" id="KW-1185">Reference proteome</keyword>
<accession>A0A562IVV4</accession>
<dbReference type="InterPro" id="IPR004089">
    <property type="entry name" value="MCPsignal_dom"/>
</dbReference>
<evidence type="ECO:0000256" key="3">
    <source>
        <dbReference type="ARBA" id="ARBA00023224"/>
    </source>
</evidence>
<comment type="caution">
    <text evidence="9">The sequence shown here is derived from an EMBL/GenBank/DDBJ whole genome shotgun (WGS) entry which is preliminary data.</text>
</comment>
<dbReference type="EMBL" id="VLKF01000001">
    <property type="protein sequence ID" value="TWH75088.1"/>
    <property type="molecule type" value="Genomic_DNA"/>
</dbReference>
<name>A0A562IVV4_9ACTN</name>
<dbReference type="PROSITE" id="PS50885">
    <property type="entry name" value="HAMP"/>
    <property type="match status" value="1"/>
</dbReference>
<dbReference type="GO" id="GO:0007165">
    <property type="term" value="P:signal transduction"/>
    <property type="evidence" value="ECO:0007669"/>
    <property type="project" value="UniProtKB-KW"/>
</dbReference>
<dbReference type="InterPro" id="IPR003660">
    <property type="entry name" value="HAMP_dom"/>
</dbReference>
<gene>
    <name evidence="9" type="ORF">JD78_03639</name>
</gene>
<dbReference type="InterPro" id="IPR024478">
    <property type="entry name" value="HlyB_4HB_MCP"/>
</dbReference>
<dbReference type="GO" id="GO:0004888">
    <property type="term" value="F:transmembrane signaling receptor activity"/>
    <property type="evidence" value="ECO:0007669"/>
    <property type="project" value="InterPro"/>
</dbReference>
<feature type="transmembrane region" description="Helical" evidence="6">
    <location>
        <begin position="214"/>
        <end position="237"/>
    </location>
</feature>
<evidence type="ECO:0000256" key="4">
    <source>
        <dbReference type="ARBA" id="ARBA00029447"/>
    </source>
</evidence>
<dbReference type="SMART" id="SM00304">
    <property type="entry name" value="HAMP"/>
    <property type="match status" value="1"/>
</dbReference>
<evidence type="ECO:0000256" key="6">
    <source>
        <dbReference type="SAM" id="Phobius"/>
    </source>
</evidence>
<dbReference type="InterPro" id="IPR004090">
    <property type="entry name" value="Chemotax_Me-accpt_rcpt"/>
</dbReference>
<dbReference type="CDD" id="cd06225">
    <property type="entry name" value="HAMP"/>
    <property type="match status" value="1"/>
</dbReference>
<dbReference type="Pfam" id="PF00015">
    <property type="entry name" value="MCPsignal"/>
    <property type="match status" value="1"/>
</dbReference>
<sequence>MWVVPAVVPRRQRTQHPETDMTLPGAQWFADRPVRIKVLASTAAAGVVAAVIGALGLTALADSAATSEAIYADNVLSIEEIGLMIDDVEQIRLSIGAATAVDTHAPPLSEVHTLVADYQDQVSAYAAAHPSGHEHDLVAEATDDLAQIDTLTSTVLMPAASAGVTTAVPPGAEDVDPLLTEVIADLDELRAIDTREAAAAAASARASYEHHRTVALVVLGVGLAAAAGIGLLVAAVITRGIRSVQHVAEGLAQGDLTRTTGLTSKDELGRMSAALDEATGAMRGVLAEVGSSADAVASAAEELSASTTQIAAAAEEASAQSLVVSSAAEEVSRSVSTVSAGAEEMGASIREISLSANAAAGVAAQAVAQAQEATATVTALGASSREVTAVVKLITSIAEQTNLLALNATIEAARAGEAGKGFAVVAGEVKELAEQTARATEEIVRRVEAIQTDSTGAVTVIDRISGVIGQISDHQTTIASAVEEQTATTAEMARSVTEAAGGAGEIAANITGVSQAADSTTQALTQTTTAVAELSRMATGLRGAVARFTW</sequence>